<reference evidence="9" key="1">
    <citation type="journal article" date="2021" name="PeerJ">
        <title>Extensive microbial diversity within the chicken gut microbiome revealed by metagenomics and culture.</title>
        <authorList>
            <person name="Gilroy R."/>
            <person name="Ravi A."/>
            <person name="Getino M."/>
            <person name="Pursley I."/>
            <person name="Horton D.L."/>
            <person name="Alikhan N.F."/>
            <person name="Baker D."/>
            <person name="Gharbi K."/>
            <person name="Hall N."/>
            <person name="Watson M."/>
            <person name="Adriaenssens E.M."/>
            <person name="Foster-Nyarko E."/>
            <person name="Jarju S."/>
            <person name="Secka A."/>
            <person name="Antonio M."/>
            <person name="Oren A."/>
            <person name="Chaudhuri R.R."/>
            <person name="La Ragione R."/>
            <person name="Hildebrand F."/>
            <person name="Pallen M.J."/>
        </authorList>
    </citation>
    <scope>NUCLEOTIDE SEQUENCE</scope>
    <source>
        <strain evidence="9">6019</strain>
    </source>
</reference>
<evidence type="ECO:0000259" key="8">
    <source>
        <dbReference type="Pfam" id="PF00482"/>
    </source>
</evidence>
<evidence type="ECO:0000256" key="5">
    <source>
        <dbReference type="ARBA" id="ARBA00022989"/>
    </source>
</evidence>
<feature type="transmembrane region" description="Helical" evidence="7">
    <location>
        <begin position="116"/>
        <end position="139"/>
    </location>
</feature>
<feature type="transmembrane region" description="Helical" evidence="7">
    <location>
        <begin position="322"/>
        <end position="343"/>
    </location>
</feature>
<dbReference type="Pfam" id="PF00482">
    <property type="entry name" value="T2SSF"/>
    <property type="match status" value="2"/>
</dbReference>
<evidence type="ECO:0000256" key="2">
    <source>
        <dbReference type="ARBA" id="ARBA00005745"/>
    </source>
</evidence>
<evidence type="ECO:0000256" key="6">
    <source>
        <dbReference type="ARBA" id="ARBA00023136"/>
    </source>
</evidence>
<evidence type="ECO:0000313" key="10">
    <source>
        <dbReference type="Proteomes" id="UP000763505"/>
    </source>
</evidence>
<comment type="caution">
    <text evidence="9">The sequence shown here is derived from an EMBL/GenBank/DDBJ whole genome shotgun (WGS) entry which is preliminary data.</text>
</comment>
<dbReference type="InterPro" id="IPR042094">
    <property type="entry name" value="T2SS_GspF_sf"/>
</dbReference>
<dbReference type="InterPro" id="IPR003004">
    <property type="entry name" value="GspF/PilC"/>
</dbReference>
<proteinExistence type="inferred from homology"/>
<comment type="similarity">
    <text evidence="2">Belongs to the GSP F family.</text>
</comment>
<dbReference type="GO" id="GO:0005886">
    <property type="term" value="C:plasma membrane"/>
    <property type="evidence" value="ECO:0007669"/>
    <property type="project" value="UniProtKB-SubCell"/>
</dbReference>
<dbReference type="Gene3D" id="1.20.81.30">
    <property type="entry name" value="Type II secretion system (T2SS), domain F"/>
    <property type="match status" value="2"/>
</dbReference>
<reference evidence="9" key="2">
    <citation type="submission" date="2021-09" db="EMBL/GenBank/DDBJ databases">
        <authorList>
            <person name="Gilroy R."/>
        </authorList>
    </citation>
    <scope>NUCLEOTIDE SEQUENCE</scope>
    <source>
        <strain evidence="9">6019</strain>
    </source>
</reference>
<keyword evidence="5 7" id="KW-1133">Transmembrane helix</keyword>
<dbReference type="PRINTS" id="PR00812">
    <property type="entry name" value="BCTERIALGSPF"/>
</dbReference>
<comment type="subcellular location">
    <subcellularLocation>
        <location evidence="1">Cell membrane</location>
        <topology evidence="1">Multi-pass membrane protein</topology>
    </subcellularLocation>
</comment>
<feature type="domain" description="Type II secretion system protein GspF" evidence="8">
    <location>
        <begin position="20"/>
        <end position="140"/>
    </location>
</feature>
<dbReference type="EMBL" id="DYYI01000003">
    <property type="protein sequence ID" value="HJE18775.1"/>
    <property type="molecule type" value="Genomic_DNA"/>
</dbReference>
<evidence type="ECO:0000256" key="3">
    <source>
        <dbReference type="ARBA" id="ARBA00022475"/>
    </source>
</evidence>
<feature type="transmembrane region" description="Helical" evidence="7">
    <location>
        <begin position="170"/>
        <end position="192"/>
    </location>
</feature>
<protein>
    <submittedName>
        <fullName evidence="9">Type II secretion system F family protein</fullName>
    </submittedName>
</protein>
<feature type="domain" description="Type II secretion system protein GspF" evidence="8">
    <location>
        <begin position="221"/>
        <end position="341"/>
    </location>
</feature>
<evidence type="ECO:0000256" key="1">
    <source>
        <dbReference type="ARBA" id="ARBA00004651"/>
    </source>
</evidence>
<sequence length="349" mass="40213">MFMKNIRNNSNKLKKYDVHFLENLADLLDSGFTLTKSIEFLLEQYDVIDKKTKEECLTVIHDAGKISDVLTILNFERTVIMQVTFSEHHGEVSKVLREAAQFLFTKRTMVERVVKAIQYPVILSVIFIGMLITLNFTVIPQFKMLYESMGSEVSGAVLVLTTFIEMLPSIILISLIICLFLIINLFFFTRVLTIERKNRLLMAIPIIKSVYMKIQTYKLSREFGYFILNGMEVKAIIELLKSQTIDNQLKYESEMLETQLLRGETLSQAFLSLFMIDKKLSVFVSHGEQNSTVGKELITFSEYVLGRLLMDIEYVTKRVQPIIFVVLGGLITCLYLVIVLPIFQMMSQI</sequence>
<dbReference type="AlphaFoldDB" id="A0A921B4K0"/>
<keyword evidence="3" id="KW-1003">Cell membrane</keyword>
<keyword evidence="6 7" id="KW-0472">Membrane</keyword>
<keyword evidence="4 7" id="KW-0812">Transmembrane</keyword>
<evidence type="ECO:0000256" key="4">
    <source>
        <dbReference type="ARBA" id="ARBA00022692"/>
    </source>
</evidence>
<dbReference type="PANTHER" id="PTHR30012">
    <property type="entry name" value="GENERAL SECRETION PATHWAY PROTEIN"/>
    <property type="match status" value="1"/>
</dbReference>
<accession>A0A921B4K0</accession>
<evidence type="ECO:0000256" key="7">
    <source>
        <dbReference type="SAM" id="Phobius"/>
    </source>
</evidence>
<dbReference type="InterPro" id="IPR018076">
    <property type="entry name" value="T2SS_GspF_dom"/>
</dbReference>
<name>A0A921B4K0_9STAP</name>
<organism evidence="9 10">
    <name type="scientific">Aliicoccus persicus</name>
    <dbReference type="NCBI Taxonomy" id="930138"/>
    <lineage>
        <taxon>Bacteria</taxon>
        <taxon>Bacillati</taxon>
        <taxon>Bacillota</taxon>
        <taxon>Bacilli</taxon>
        <taxon>Bacillales</taxon>
        <taxon>Staphylococcaceae</taxon>
        <taxon>Aliicoccus</taxon>
    </lineage>
</organism>
<dbReference type="Proteomes" id="UP000763505">
    <property type="component" value="Unassembled WGS sequence"/>
</dbReference>
<dbReference type="NCBIfam" id="NF041012">
    <property type="entry name" value="T4P_ComGB"/>
    <property type="match status" value="1"/>
</dbReference>
<evidence type="ECO:0000313" key="9">
    <source>
        <dbReference type="EMBL" id="HJE18775.1"/>
    </source>
</evidence>
<dbReference type="InterPro" id="IPR047692">
    <property type="entry name" value="T4P_ComGB"/>
</dbReference>
<dbReference type="PANTHER" id="PTHR30012:SF0">
    <property type="entry name" value="TYPE II SECRETION SYSTEM PROTEIN F-RELATED"/>
    <property type="match status" value="1"/>
</dbReference>
<gene>
    <name evidence="9" type="ORF">K8V35_00285</name>
</gene>